<feature type="transmembrane region" description="Helical" evidence="1">
    <location>
        <begin position="109"/>
        <end position="133"/>
    </location>
</feature>
<keyword evidence="1" id="KW-1133">Transmembrane helix</keyword>
<evidence type="ECO:0000313" key="4">
    <source>
        <dbReference type="Proteomes" id="UP000663841"/>
    </source>
</evidence>
<reference evidence="3" key="1">
    <citation type="submission" date="2021-01" db="EMBL/GenBank/DDBJ databases">
        <authorList>
            <person name="Kaushik A."/>
        </authorList>
    </citation>
    <scope>NUCLEOTIDE SEQUENCE</scope>
    <source>
        <strain evidence="3">AG3-T5</strain>
    </source>
</reference>
<dbReference type="Pfam" id="PF20151">
    <property type="entry name" value="DUF6533"/>
    <property type="match status" value="1"/>
</dbReference>
<keyword evidence="1" id="KW-0812">Transmembrane</keyword>
<dbReference type="EMBL" id="CAJMWW010000547">
    <property type="protein sequence ID" value="CAE6473607.1"/>
    <property type="molecule type" value="Genomic_DNA"/>
</dbReference>
<dbReference type="InterPro" id="IPR045340">
    <property type="entry name" value="DUF6533"/>
</dbReference>
<accession>A0A8H3C584</accession>
<organism evidence="3 4">
    <name type="scientific">Rhizoctonia solani</name>
    <dbReference type="NCBI Taxonomy" id="456999"/>
    <lineage>
        <taxon>Eukaryota</taxon>
        <taxon>Fungi</taxon>
        <taxon>Dikarya</taxon>
        <taxon>Basidiomycota</taxon>
        <taxon>Agaricomycotina</taxon>
        <taxon>Agaricomycetes</taxon>
        <taxon>Cantharellales</taxon>
        <taxon>Ceratobasidiaceae</taxon>
        <taxon>Rhizoctonia</taxon>
    </lineage>
</organism>
<evidence type="ECO:0000259" key="2">
    <source>
        <dbReference type="Pfam" id="PF20151"/>
    </source>
</evidence>
<evidence type="ECO:0000256" key="1">
    <source>
        <dbReference type="SAM" id="Phobius"/>
    </source>
</evidence>
<gene>
    <name evidence="3" type="ORF">RDB_LOCUS184115</name>
</gene>
<feature type="domain" description="DUF6533" evidence="2">
    <location>
        <begin position="24"/>
        <end position="68"/>
    </location>
</feature>
<comment type="caution">
    <text evidence="3">The sequence shown here is derived from an EMBL/GenBank/DDBJ whole genome shotgun (WGS) entry which is preliminary data.</text>
</comment>
<protein>
    <recommendedName>
        <fullName evidence="2">DUF6533 domain-containing protein</fullName>
    </recommendedName>
</protein>
<evidence type="ECO:0000313" key="3">
    <source>
        <dbReference type="EMBL" id="CAE6473607.1"/>
    </source>
</evidence>
<name>A0A8H3C584_9AGAM</name>
<sequence length="343" mass="38430">MSLASALLDLLLEAYNNVEVAKNVALASVTFFAYDMLITLESEIRYVWSTKWGYGRVAFHFNRIWSILVLGVYLPMIFGYDVPTPRLVFILGPKDFGYSSIDTRCRQVILFYGYGVVLLIFNTSIVMSLRAWILYDRNPFVAAGLALCCLGGAAACITILHLDTARATYIPNLMPDLITGCLTILPKRITLVPYIIGLSLDTAIFLATWYRTWKLNRNGIRIPLISCLMRDGLFYYVFNCAALFISIGLGMNSKINNIAVGSGYIIAIHSTLCSRILLSLRVFNAESNVFTGSSGRTGSSTLHDPHWGVPREDRGYYGLRKNTSDRDFEMQGPPVELKRLPRI</sequence>
<keyword evidence="1" id="KW-0472">Membrane</keyword>
<proteinExistence type="predicted"/>
<feature type="transmembrane region" description="Helical" evidence="1">
    <location>
        <begin position="140"/>
        <end position="162"/>
    </location>
</feature>
<feature type="transmembrane region" description="Helical" evidence="1">
    <location>
        <begin position="61"/>
        <end position="80"/>
    </location>
</feature>
<dbReference type="Proteomes" id="UP000663841">
    <property type="component" value="Unassembled WGS sequence"/>
</dbReference>
<dbReference type="AlphaFoldDB" id="A0A8H3C584"/>
<feature type="transmembrane region" description="Helical" evidence="1">
    <location>
        <begin position="191"/>
        <end position="212"/>
    </location>
</feature>
<feature type="transmembrane region" description="Helical" evidence="1">
    <location>
        <begin position="233"/>
        <end position="252"/>
    </location>
</feature>